<dbReference type="Gene3D" id="3.90.79.10">
    <property type="entry name" value="Nucleoside Triphosphate Pyrophosphohydrolase"/>
    <property type="match status" value="1"/>
</dbReference>
<protein>
    <submittedName>
        <fullName evidence="5">ADP-ribose pyrophosphatase YjhB (NUDIX family)</fullName>
    </submittedName>
</protein>
<dbReference type="PANTHER" id="PTHR43046:SF14">
    <property type="entry name" value="MUTT_NUDIX FAMILY PROTEIN"/>
    <property type="match status" value="1"/>
</dbReference>
<dbReference type="RefSeq" id="WP_111628979.1">
    <property type="nucleotide sequence ID" value="NZ_QLMC01000003.1"/>
</dbReference>
<comment type="caution">
    <text evidence="5">The sequence shown here is derived from an EMBL/GenBank/DDBJ whole genome shotgun (WGS) entry which is preliminary data.</text>
</comment>
<dbReference type="InterPro" id="IPR020084">
    <property type="entry name" value="NUDIX_hydrolase_CS"/>
</dbReference>
<dbReference type="EMBL" id="QLMC01000003">
    <property type="protein sequence ID" value="RAJ98036.1"/>
    <property type="molecule type" value="Genomic_DNA"/>
</dbReference>
<evidence type="ECO:0000256" key="2">
    <source>
        <dbReference type="ARBA" id="ARBA00022801"/>
    </source>
</evidence>
<dbReference type="InterPro" id="IPR015797">
    <property type="entry name" value="NUDIX_hydrolase-like_dom_sf"/>
</dbReference>
<dbReference type="PRINTS" id="PR00502">
    <property type="entry name" value="NUDIXFAMILY"/>
</dbReference>
<evidence type="ECO:0000259" key="4">
    <source>
        <dbReference type="PROSITE" id="PS51462"/>
    </source>
</evidence>
<evidence type="ECO:0000256" key="1">
    <source>
        <dbReference type="ARBA" id="ARBA00001946"/>
    </source>
</evidence>
<name>A0A327WZ77_LARAB</name>
<accession>A0A327WZ77</accession>
<dbReference type="AlphaFoldDB" id="A0A327WZ77"/>
<dbReference type="GO" id="GO:0016787">
    <property type="term" value="F:hydrolase activity"/>
    <property type="evidence" value="ECO:0007669"/>
    <property type="project" value="UniProtKB-KW"/>
</dbReference>
<feature type="domain" description="Nudix hydrolase" evidence="4">
    <location>
        <begin position="1"/>
        <end position="130"/>
    </location>
</feature>
<dbReference type="SUPFAM" id="SSF55811">
    <property type="entry name" value="Nudix"/>
    <property type="match status" value="1"/>
</dbReference>
<evidence type="ECO:0000256" key="3">
    <source>
        <dbReference type="RuleBase" id="RU003476"/>
    </source>
</evidence>
<dbReference type="InterPro" id="IPR000086">
    <property type="entry name" value="NUDIX_hydrolase_dom"/>
</dbReference>
<dbReference type="PANTHER" id="PTHR43046">
    <property type="entry name" value="GDP-MANNOSE MANNOSYL HYDROLASE"/>
    <property type="match status" value="1"/>
</dbReference>
<evidence type="ECO:0000313" key="5">
    <source>
        <dbReference type="EMBL" id="RAJ98036.1"/>
    </source>
</evidence>
<evidence type="ECO:0000313" key="6">
    <source>
        <dbReference type="Proteomes" id="UP000248790"/>
    </source>
</evidence>
<keyword evidence="2 3" id="KW-0378">Hydrolase</keyword>
<proteinExistence type="inferred from homology"/>
<reference evidence="5 6" key="1">
    <citation type="submission" date="2018-06" db="EMBL/GenBank/DDBJ databases">
        <title>Genomic Encyclopedia of Archaeal and Bacterial Type Strains, Phase II (KMG-II): from individual species to whole genera.</title>
        <authorList>
            <person name="Goeker M."/>
        </authorList>
    </citation>
    <scope>NUCLEOTIDE SEQUENCE [LARGE SCALE GENOMIC DNA]</scope>
    <source>
        <strain evidence="5 6">DSM 21851</strain>
    </source>
</reference>
<keyword evidence="6" id="KW-1185">Reference proteome</keyword>
<dbReference type="InterPro" id="IPR020476">
    <property type="entry name" value="Nudix_hydrolase"/>
</dbReference>
<dbReference type="OrthoDB" id="65827at2"/>
<dbReference type="Pfam" id="PF00293">
    <property type="entry name" value="NUDIX"/>
    <property type="match status" value="1"/>
</dbReference>
<dbReference type="PROSITE" id="PS51462">
    <property type="entry name" value="NUDIX"/>
    <property type="match status" value="1"/>
</dbReference>
<dbReference type="Proteomes" id="UP000248790">
    <property type="component" value="Unassembled WGS sequence"/>
</dbReference>
<comment type="similarity">
    <text evidence="3">Belongs to the Nudix hydrolase family.</text>
</comment>
<dbReference type="PROSITE" id="PS00893">
    <property type="entry name" value="NUDIX_BOX"/>
    <property type="match status" value="1"/>
</dbReference>
<sequence length="145" mass="16008">MKVRPAMLLIENNHVLLMHYRYGETDVFGLPGGNPDKGETLDQTVIRELQEELGVEVEIGPVAFFGEVMMPESKADVLHVLFLGQLIGGIPRLNPAETSALAVAWKPISDLDVLNLYPNVGRQIQSLFTSQNSPGYIGKIDQAFF</sequence>
<gene>
    <name evidence="5" type="ORF">LX87_02944</name>
</gene>
<comment type="cofactor">
    <cofactor evidence="1">
        <name>Mg(2+)</name>
        <dbReference type="ChEBI" id="CHEBI:18420"/>
    </cofactor>
</comment>
<organism evidence="5 6">
    <name type="scientific">Larkinella arboricola</name>
    <dbReference type="NCBI Taxonomy" id="643671"/>
    <lineage>
        <taxon>Bacteria</taxon>
        <taxon>Pseudomonadati</taxon>
        <taxon>Bacteroidota</taxon>
        <taxon>Cytophagia</taxon>
        <taxon>Cytophagales</taxon>
        <taxon>Spirosomataceae</taxon>
        <taxon>Larkinella</taxon>
    </lineage>
</organism>